<protein>
    <submittedName>
        <fullName evidence="2">Uncharacterized protein</fullName>
    </submittedName>
</protein>
<dbReference type="OMA" id="YPEEAGH"/>
<name>F8PHM7_SERL3</name>
<feature type="region of interest" description="Disordered" evidence="1">
    <location>
        <begin position="275"/>
        <end position="294"/>
    </location>
</feature>
<dbReference type="Proteomes" id="UP000008063">
    <property type="component" value="Unassembled WGS sequence"/>
</dbReference>
<dbReference type="OrthoDB" id="5396103at2759"/>
<gene>
    <name evidence="2" type="ORF">SERLA73DRAFT_174061</name>
</gene>
<accession>F8PHM7</accession>
<sequence length="294" mass="31520">MLHQGQPHRVASPFPILNLLAESRPEENEVQSEAAFQRLISSCSDLPTQPRTPRAPSDRGRYPEEAGDEDAQREDTPSDDEDGDVGGLFAFEAQSEATSIFKPCTPAHSISGEDLNMSLTGSPVVGAMDVDMPLPSPSMISTPASIQWRYTPPPTTSAVRSTKRKFDDRFDPYPTASKRRAVSPSLSFLRESHPSFVPRTPNNISRLPIPIAIPVSSVSSAASSPTVTYSCPAMPGSRPVSLGTMSVTSSPIMRPTLGLASPVLRPILRSRRGLDGEEREIEGAGEAVNGLSLG</sequence>
<dbReference type="AlphaFoldDB" id="F8PHM7"/>
<reference evidence="3" key="1">
    <citation type="journal article" date="2011" name="Science">
        <title>The plant cell wall-decomposing machinery underlies the functional diversity of forest fungi.</title>
        <authorList>
            <person name="Eastwood D.C."/>
            <person name="Floudas D."/>
            <person name="Binder M."/>
            <person name="Majcherczyk A."/>
            <person name="Schneider P."/>
            <person name="Aerts A."/>
            <person name="Asiegbu F.O."/>
            <person name="Baker S.E."/>
            <person name="Barry K."/>
            <person name="Bendiksby M."/>
            <person name="Blumentritt M."/>
            <person name="Coutinho P.M."/>
            <person name="Cullen D."/>
            <person name="de Vries R.P."/>
            <person name="Gathman A."/>
            <person name="Goodell B."/>
            <person name="Henrissat B."/>
            <person name="Ihrmark K."/>
            <person name="Kauserud H."/>
            <person name="Kohler A."/>
            <person name="LaButti K."/>
            <person name="Lapidus A."/>
            <person name="Lavin J.L."/>
            <person name="Lee Y.-H."/>
            <person name="Lindquist E."/>
            <person name="Lilly W."/>
            <person name="Lucas S."/>
            <person name="Morin E."/>
            <person name="Murat C."/>
            <person name="Oguiza J.A."/>
            <person name="Park J."/>
            <person name="Pisabarro A.G."/>
            <person name="Riley R."/>
            <person name="Rosling A."/>
            <person name="Salamov A."/>
            <person name="Schmidt O."/>
            <person name="Schmutz J."/>
            <person name="Skrede I."/>
            <person name="Stenlid J."/>
            <person name="Wiebenga A."/>
            <person name="Xie X."/>
            <person name="Kuees U."/>
            <person name="Hibbett D.S."/>
            <person name="Hoffmeister D."/>
            <person name="Hoegberg N."/>
            <person name="Martin F."/>
            <person name="Grigoriev I.V."/>
            <person name="Watkinson S.C."/>
        </authorList>
    </citation>
    <scope>NUCLEOTIDE SEQUENCE [LARGE SCALE GENOMIC DNA]</scope>
    <source>
        <strain evidence="3">strain S7.3</strain>
    </source>
</reference>
<feature type="compositionally biased region" description="Polar residues" evidence="1">
    <location>
        <begin position="39"/>
        <end position="51"/>
    </location>
</feature>
<feature type="region of interest" description="Disordered" evidence="1">
    <location>
        <begin position="38"/>
        <end position="86"/>
    </location>
</feature>
<keyword evidence="3" id="KW-1185">Reference proteome</keyword>
<proteinExistence type="predicted"/>
<dbReference type="InParanoid" id="F8PHM7"/>
<dbReference type="STRING" id="936435.F8PHM7"/>
<feature type="compositionally biased region" description="Acidic residues" evidence="1">
    <location>
        <begin position="65"/>
        <end position="84"/>
    </location>
</feature>
<evidence type="ECO:0000256" key="1">
    <source>
        <dbReference type="SAM" id="MobiDB-lite"/>
    </source>
</evidence>
<organism evidence="3">
    <name type="scientific">Serpula lacrymans var. lacrymans (strain S7.3)</name>
    <name type="common">Dry rot fungus</name>
    <dbReference type="NCBI Taxonomy" id="936435"/>
    <lineage>
        <taxon>Eukaryota</taxon>
        <taxon>Fungi</taxon>
        <taxon>Dikarya</taxon>
        <taxon>Basidiomycota</taxon>
        <taxon>Agaricomycotina</taxon>
        <taxon>Agaricomycetes</taxon>
        <taxon>Agaricomycetidae</taxon>
        <taxon>Boletales</taxon>
        <taxon>Coniophorineae</taxon>
        <taxon>Serpulaceae</taxon>
        <taxon>Serpula</taxon>
    </lineage>
</organism>
<evidence type="ECO:0000313" key="2">
    <source>
        <dbReference type="EMBL" id="EGO05024.1"/>
    </source>
</evidence>
<dbReference type="HOGENOM" id="CLU_052537_0_0_1"/>
<dbReference type="EMBL" id="GL945474">
    <property type="protein sequence ID" value="EGO05024.1"/>
    <property type="molecule type" value="Genomic_DNA"/>
</dbReference>
<evidence type="ECO:0000313" key="3">
    <source>
        <dbReference type="Proteomes" id="UP000008063"/>
    </source>
</evidence>